<dbReference type="Proteomes" id="UP001500394">
    <property type="component" value="Unassembled WGS sequence"/>
</dbReference>
<keyword evidence="6 9" id="KW-0224">Dipeptidase</keyword>
<dbReference type="RefSeq" id="WP_345063786.1">
    <property type="nucleotide sequence ID" value="NZ_BAABGR010000004.1"/>
</dbReference>
<keyword evidence="2 9" id="KW-0645">Protease</keyword>
<dbReference type="PANTHER" id="PTHR43126">
    <property type="entry name" value="D-ALANYL-D-ALANINE DIPEPTIDASE"/>
    <property type="match status" value="1"/>
</dbReference>
<dbReference type="PIRSF" id="PIRSF026671">
    <property type="entry name" value="AA_dipeptidase"/>
    <property type="match status" value="1"/>
</dbReference>
<keyword evidence="13" id="KW-1185">Reference proteome</keyword>
<evidence type="ECO:0000256" key="1">
    <source>
        <dbReference type="ARBA" id="ARBA00001362"/>
    </source>
</evidence>
<evidence type="ECO:0000256" key="11">
    <source>
        <dbReference type="SAM" id="SignalP"/>
    </source>
</evidence>
<dbReference type="Gene3D" id="3.30.1380.10">
    <property type="match status" value="1"/>
</dbReference>
<evidence type="ECO:0000313" key="12">
    <source>
        <dbReference type="EMBL" id="GAA4511024.1"/>
    </source>
</evidence>
<comment type="caution">
    <text evidence="12">The sequence shown here is derived from an EMBL/GenBank/DDBJ whole genome shotgun (WGS) entry which is preliminary data.</text>
</comment>
<evidence type="ECO:0000256" key="5">
    <source>
        <dbReference type="ARBA" id="ARBA00022833"/>
    </source>
</evidence>
<comment type="function">
    <text evidence="9 10">Catalyzes hydrolysis of the D-alanyl-D-alanine dipeptide.</text>
</comment>
<reference evidence="13" key="1">
    <citation type="journal article" date="2019" name="Int. J. Syst. Evol. Microbiol.">
        <title>The Global Catalogue of Microorganisms (GCM) 10K type strain sequencing project: providing services to taxonomists for standard genome sequencing and annotation.</title>
        <authorList>
            <consortium name="The Broad Institute Genomics Platform"/>
            <consortium name="The Broad Institute Genome Sequencing Center for Infectious Disease"/>
            <person name="Wu L."/>
            <person name="Ma J."/>
        </authorList>
    </citation>
    <scope>NUCLEOTIDE SEQUENCE [LARGE SCALE GENOMIC DNA]</scope>
    <source>
        <strain evidence="13">JCM 17858</strain>
    </source>
</reference>
<feature type="signal peptide" evidence="11">
    <location>
        <begin position="1"/>
        <end position="18"/>
    </location>
</feature>
<evidence type="ECO:0000256" key="7">
    <source>
        <dbReference type="ARBA" id="ARBA00023049"/>
    </source>
</evidence>
<name>A0ABP8QVA6_9SPHI</name>
<dbReference type="InterPro" id="IPR000755">
    <property type="entry name" value="A_A_dipeptidase"/>
</dbReference>
<proteinExistence type="inferred from homology"/>
<accession>A0ABP8QVA6</accession>
<dbReference type="PANTHER" id="PTHR43126:SF1">
    <property type="entry name" value="D-ALANYL-D-ALANINE DIPEPTIDASE"/>
    <property type="match status" value="1"/>
</dbReference>
<feature type="site" description="Transition state stabilizer" evidence="9">
    <location>
        <position position="94"/>
    </location>
</feature>
<keyword evidence="3 9" id="KW-0479">Metal-binding</keyword>
<feature type="binding site" evidence="9">
    <location>
        <position position="207"/>
    </location>
    <ligand>
        <name>Zn(2+)</name>
        <dbReference type="ChEBI" id="CHEBI:29105"/>
        <note>catalytic</note>
    </ligand>
</feature>
<feature type="binding site" evidence="9">
    <location>
        <position position="146"/>
    </location>
    <ligand>
        <name>Zn(2+)</name>
        <dbReference type="ChEBI" id="CHEBI:29105"/>
        <note>catalytic</note>
    </ligand>
</feature>
<evidence type="ECO:0000256" key="2">
    <source>
        <dbReference type="ARBA" id="ARBA00022670"/>
    </source>
</evidence>
<comment type="catalytic activity">
    <reaction evidence="1 9 10">
        <text>D-alanyl-D-alanine + H2O = 2 D-alanine</text>
        <dbReference type="Rhea" id="RHEA:20661"/>
        <dbReference type="ChEBI" id="CHEBI:15377"/>
        <dbReference type="ChEBI" id="CHEBI:57416"/>
        <dbReference type="ChEBI" id="CHEBI:57822"/>
        <dbReference type="EC" id="3.4.13.22"/>
    </reaction>
</comment>
<dbReference type="Pfam" id="PF01427">
    <property type="entry name" value="Peptidase_M15"/>
    <property type="match status" value="1"/>
</dbReference>
<dbReference type="EC" id="3.4.13.22" evidence="9 10"/>
<comment type="similarity">
    <text evidence="9 10">Belongs to the peptidase M15D family.</text>
</comment>
<dbReference type="SUPFAM" id="SSF55166">
    <property type="entry name" value="Hedgehog/DD-peptidase"/>
    <property type="match status" value="1"/>
</dbReference>
<keyword evidence="7 9" id="KW-0482">Metalloprotease</keyword>
<feature type="chain" id="PRO_5046971333" description="D-alanyl-D-alanine dipeptidase" evidence="11">
    <location>
        <begin position="19"/>
        <end position="225"/>
    </location>
</feature>
<evidence type="ECO:0000256" key="6">
    <source>
        <dbReference type="ARBA" id="ARBA00022997"/>
    </source>
</evidence>
<keyword evidence="11" id="KW-0732">Signal</keyword>
<dbReference type="EMBL" id="BAABGR010000004">
    <property type="protein sequence ID" value="GAA4511024.1"/>
    <property type="molecule type" value="Genomic_DNA"/>
</dbReference>
<dbReference type="InterPro" id="IPR009045">
    <property type="entry name" value="Zn_M74/Hedgehog-like"/>
</dbReference>
<feature type="active site" description="Proton donor/acceptor" evidence="9">
    <location>
        <position position="204"/>
    </location>
</feature>
<protein>
    <recommendedName>
        <fullName evidence="9 10">D-alanyl-D-alanine dipeptidase</fullName>
        <shortName evidence="9 10">D-Ala-D-Ala dipeptidase</shortName>
        <ecNumber evidence="9 10">3.4.13.22</ecNumber>
    </recommendedName>
</protein>
<feature type="binding site" evidence="9">
    <location>
        <position position="139"/>
    </location>
    <ligand>
        <name>Zn(2+)</name>
        <dbReference type="ChEBI" id="CHEBI:29105"/>
        <note>catalytic</note>
    </ligand>
</feature>
<organism evidence="12 13">
    <name type="scientific">Sphingobacterium thermophilum</name>
    <dbReference type="NCBI Taxonomy" id="768534"/>
    <lineage>
        <taxon>Bacteria</taxon>
        <taxon>Pseudomonadati</taxon>
        <taxon>Bacteroidota</taxon>
        <taxon>Sphingobacteriia</taxon>
        <taxon>Sphingobacteriales</taxon>
        <taxon>Sphingobacteriaceae</taxon>
        <taxon>Sphingobacterium</taxon>
    </lineage>
</organism>
<sequence length="225" mass="26575">MKKLITILLFLCATQGFAQQQKQLPVGFTYIDNHIPHIAYDLRYHGSHNFVGRRIDGYEANKLILTEKAVMALKKVEAELNKEGLGLKVFDAYRPQRAVNHFKRWAKDIKDTLMRREFYPQVDKRDLFKKGFIASRSGHSRGSTIDLTIIHLNTKEELDMGAPFDFFGEESAHGYVHLTTPQRNNRLKLRKIMEKHGFRAYEKEWWHYTLHDEPFKDKYFDFPIK</sequence>
<evidence type="ECO:0000256" key="8">
    <source>
        <dbReference type="ARBA" id="ARBA00023316"/>
    </source>
</evidence>
<keyword evidence="8 10" id="KW-0961">Cell wall biogenesis/degradation</keyword>
<evidence type="ECO:0000313" key="13">
    <source>
        <dbReference type="Proteomes" id="UP001500394"/>
    </source>
</evidence>
<dbReference type="HAMAP" id="MF_01924">
    <property type="entry name" value="A_A_dipeptidase"/>
    <property type="match status" value="1"/>
</dbReference>
<comment type="cofactor">
    <cofactor evidence="9">
        <name>Zn(2+)</name>
        <dbReference type="ChEBI" id="CHEBI:29105"/>
    </cofactor>
    <text evidence="9">Binds 1 zinc ion per subunit.</text>
</comment>
<gene>
    <name evidence="12" type="primary">vanX</name>
    <name evidence="12" type="ORF">GCM10023173_03220</name>
</gene>
<keyword evidence="4 9" id="KW-0378">Hydrolase</keyword>
<evidence type="ECO:0000256" key="3">
    <source>
        <dbReference type="ARBA" id="ARBA00022723"/>
    </source>
</evidence>
<evidence type="ECO:0000256" key="4">
    <source>
        <dbReference type="ARBA" id="ARBA00022801"/>
    </source>
</evidence>
<keyword evidence="5 9" id="KW-0862">Zinc</keyword>
<dbReference type="CDD" id="cd14817">
    <property type="entry name" value="D-Ala-D-Ala_dipeptidase_VanX"/>
    <property type="match status" value="1"/>
</dbReference>
<evidence type="ECO:0000256" key="10">
    <source>
        <dbReference type="PIRNR" id="PIRNR026671"/>
    </source>
</evidence>
<evidence type="ECO:0000256" key="9">
    <source>
        <dbReference type="HAMAP-Rule" id="MF_01924"/>
    </source>
</evidence>